<dbReference type="PANTHER" id="PTHR19288:SF46">
    <property type="entry name" value="HALOACID DEHALOGENASE-LIKE HYDROLASE DOMAIN-CONTAINING PROTEIN 2"/>
    <property type="match status" value="1"/>
</dbReference>
<dbReference type="AlphaFoldDB" id="A0A1R1MNM4"/>
<evidence type="ECO:0000313" key="2">
    <source>
        <dbReference type="Proteomes" id="UP000187408"/>
    </source>
</evidence>
<dbReference type="NCBIfam" id="TIGR01460">
    <property type="entry name" value="HAD-SF-IIA"/>
    <property type="match status" value="1"/>
</dbReference>
<dbReference type="OrthoDB" id="9810449at2"/>
<evidence type="ECO:0000313" key="1">
    <source>
        <dbReference type="EMBL" id="OMH41349.1"/>
    </source>
</evidence>
<dbReference type="InterPro" id="IPR023214">
    <property type="entry name" value="HAD_sf"/>
</dbReference>
<dbReference type="GO" id="GO:0016791">
    <property type="term" value="F:phosphatase activity"/>
    <property type="evidence" value="ECO:0007669"/>
    <property type="project" value="TreeGrafter"/>
</dbReference>
<sequence length="265" mass="29607">MAEIAFLLDLEGTLVKDKSYTPFPEALEFTEKLDSMGIPWIVATNNSTEKPLELIEILKGKGFNVNEQKLLSPSFLAVDTLKKEGIKSIYFLGTEKIKSFFQESGFKVKDDYKVDAVVVGRDKEVNFKKLKTATSAIVLNKAKLYSYHMNRIILDRDGFVSPSVGAIATCLSYAGNCPIVSFGKPSKLYFERAFELVGIKDPAKIYMVSDDPFSDLAGGKETVGFKTVFVLSGKYSSPDILDSIDENLRPDYVFKNIKECERLLK</sequence>
<dbReference type="EMBL" id="MOEN01000001">
    <property type="protein sequence ID" value="OMH41349.1"/>
    <property type="molecule type" value="Genomic_DNA"/>
</dbReference>
<proteinExistence type="predicted"/>
<dbReference type="InterPro" id="IPR006357">
    <property type="entry name" value="HAD-SF_hydro_IIA"/>
</dbReference>
<dbReference type="GO" id="GO:0005737">
    <property type="term" value="C:cytoplasm"/>
    <property type="evidence" value="ECO:0007669"/>
    <property type="project" value="TreeGrafter"/>
</dbReference>
<protein>
    <submittedName>
        <fullName evidence="1">Haloacid dehalogenase</fullName>
    </submittedName>
</protein>
<name>A0A1R1MNM4_9BACT</name>
<dbReference type="InterPro" id="IPR036412">
    <property type="entry name" value="HAD-like_sf"/>
</dbReference>
<dbReference type="Pfam" id="PF13344">
    <property type="entry name" value="Hydrolase_6"/>
    <property type="match status" value="1"/>
</dbReference>
<accession>A0A1R1MNM4</accession>
<organism evidence="1 2">
    <name type="scientific">Desulfurobacterium indicum</name>
    <dbReference type="NCBI Taxonomy" id="1914305"/>
    <lineage>
        <taxon>Bacteria</taxon>
        <taxon>Pseudomonadati</taxon>
        <taxon>Aquificota</taxon>
        <taxon>Aquificia</taxon>
        <taxon>Desulfurobacteriales</taxon>
        <taxon>Desulfurobacteriaceae</taxon>
        <taxon>Desulfurobacterium</taxon>
    </lineage>
</organism>
<dbReference type="Pfam" id="PF13242">
    <property type="entry name" value="Hydrolase_like"/>
    <property type="match status" value="1"/>
</dbReference>
<dbReference type="STRING" id="1914305.BLW93_00225"/>
<dbReference type="Proteomes" id="UP000187408">
    <property type="component" value="Unassembled WGS sequence"/>
</dbReference>
<reference evidence="1 2" key="1">
    <citation type="submission" date="2016-10" db="EMBL/GenBank/DDBJ databases">
        <title>Genome sequence of a sulfur-reducing bacterium Desulfurobacterium indicum K6013.</title>
        <authorList>
            <person name="Cao J."/>
            <person name="Shao Z."/>
            <person name="Alain K."/>
            <person name="Jebbar M."/>
        </authorList>
    </citation>
    <scope>NUCLEOTIDE SEQUENCE [LARGE SCALE GENOMIC DNA]</scope>
    <source>
        <strain evidence="1 2">K6013</strain>
    </source>
</reference>
<dbReference type="Gene3D" id="3.40.50.1000">
    <property type="entry name" value="HAD superfamily/HAD-like"/>
    <property type="match status" value="2"/>
</dbReference>
<gene>
    <name evidence="1" type="ORF">BLW93_00225</name>
</gene>
<keyword evidence="2" id="KW-1185">Reference proteome</keyword>
<comment type="caution">
    <text evidence="1">The sequence shown here is derived from an EMBL/GenBank/DDBJ whole genome shotgun (WGS) entry which is preliminary data.</text>
</comment>
<dbReference type="SUPFAM" id="SSF56784">
    <property type="entry name" value="HAD-like"/>
    <property type="match status" value="1"/>
</dbReference>
<dbReference type="RefSeq" id="WP_076712098.1">
    <property type="nucleotide sequence ID" value="NZ_MOEN01000001.1"/>
</dbReference>
<dbReference type="PANTHER" id="PTHR19288">
    <property type="entry name" value="4-NITROPHENYLPHOSPHATASE-RELATED"/>
    <property type="match status" value="1"/>
</dbReference>